<gene>
    <name evidence="3" type="ORF">HYDPIDRAFT_34941</name>
</gene>
<dbReference type="PANTHER" id="PTHR17583">
    <property type="entry name" value="PHOSPHOINOSITIDE 3-KINASE REGULATORY SUBUNIT 4"/>
    <property type="match status" value="1"/>
</dbReference>
<dbReference type="InterPro" id="IPR055231">
    <property type="entry name" value="2AA_helical"/>
</dbReference>
<dbReference type="GO" id="GO:0045324">
    <property type="term" value="P:late endosome to vacuole transport"/>
    <property type="evidence" value="ECO:0007669"/>
    <property type="project" value="InterPro"/>
</dbReference>
<sequence length="77" mass="8465">MPMQTLMRVIVITPSNASIFSEYIVSNLRYLVQDTEVSARATYAQSIVLLAETALRYLEMGRALKAHGVAPGVNADH</sequence>
<reference evidence="3 4" key="1">
    <citation type="submission" date="2014-04" db="EMBL/GenBank/DDBJ databases">
        <title>Evolutionary Origins and Diversification of the Mycorrhizal Mutualists.</title>
        <authorList>
            <consortium name="DOE Joint Genome Institute"/>
            <consortium name="Mycorrhizal Genomics Consortium"/>
            <person name="Kohler A."/>
            <person name="Kuo A."/>
            <person name="Nagy L.G."/>
            <person name="Floudas D."/>
            <person name="Copeland A."/>
            <person name="Barry K.W."/>
            <person name="Cichocki N."/>
            <person name="Veneault-Fourrey C."/>
            <person name="LaButti K."/>
            <person name="Lindquist E.A."/>
            <person name="Lipzen A."/>
            <person name="Lundell T."/>
            <person name="Morin E."/>
            <person name="Murat C."/>
            <person name="Riley R."/>
            <person name="Ohm R."/>
            <person name="Sun H."/>
            <person name="Tunlid A."/>
            <person name="Henrissat B."/>
            <person name="Grigoriev I.V."/>
            <person name="Hibbett D.S."/>
            <person name="Martin F."/>
        </authorList>
    </citation>
    <scope>NUCLEOTIDE SEQUENCE [LARGE SCALE GENOMIC DNA]</scope>
    <source>
        <strain evidence="3 4">MD-312</strain>
    </source>
</reference>
<evidence type="ECO:0000259" key="2">
    <source>
        <dbReference type="Pfam" id="PF22956"/>
    </source>
</evidence>
<dbReference type="AlphaFoldDB" id="A0A0C9W689"/>
<protein>
    <recommendedName>
        <fullName evidence="2">Phosphatase 2A Regulatory Subunit A helical domain-containing protein</fullName>
    </recommendedName>
</protein>
<evidence type="ECO:0000313" key="4">
    <source>
        <dbReference type="Proteomes" id="UP000053820"/>
    </source>
</evidence>
<dbReference type="Pfam" id="PF22956">
    <property type="entry name" value="VPS15-like_hel"/>
    <property type="match status" value="1"/>
</dbReference>
<name>A0A0C9W689_9AGAM</name>
<dbReference type="HOGENOM" id="CLU_2638372_0_0_1"/>
<feature type="domain" description="Phosphatase 2A Regulatory Subunit A helical" evidence="2">
    <location>
        <begin position="3"/>
        <end position="69"/>
    </location>
</feature>
<dbReference type="GO" id="GO:0005770">
    <property type="term" value="C:late endosome"/>
    <property type="evidence" value="ECO:0007669"/>
    <property type="project" value="TreeGrafter"/>
</dbReference>
<accession>A0A0C9W689</accession>
<keyword evidence="1" id="KW-0677">Repeat</keyword>
<dbReference type="OrthoDB" id="242910at2759"/>
<evidence type="ECO:0000256" key="1">
    <source>
        <dbReference type="ARBA" id="ARBA00022737"/>
    </source>
</evidence>
<dbReference type="EMBL" id="KN840227">
    <property type="protein sequence ID" value="KIJ57612.1"/>
    <property type="molecule type" value="Genomic_DNA"/>
</dbReference>
<dbReference type="PANTHER" id="PTHR17583:SF0">
    <property type="entry name" value="PHOSPHOINOSITIDE 3-KINASE REGULATORY SUBUNIT 4"/>
    <property type="match status" value="1"/>
</dbReference>
<keyword evidence="4" id="KW-1185">Reference proteome</keyword>
<dbReference type="GO" id="GO:0004674">
    <property type="term" value="F:protein serine/threonine kinase activity"/>
    <property type="evidence" value="ECO:0007669"/>
    <property type="project" value="InterPro"/>
</dbReference>
<dbReference type="GO" id="GO:0006623">
    <property type="term" value="P:protein targeting to vacuole"/>
    <property type="evidence" value="ECO:0007669"/>
    <property type="project" value="TreeGrafter"/>
</dbReference>
<organism evidence="3 4">
    <name type="scientific">Hydnomerulius pinastri MD-312</name>
    <dbReference type="NCBI Taxonomy" id="994086"/>
    <lineage>
        <taxon>Eukaryota</taxon>
        <taxon>Fungi</taxon>
        <taxon>Dikarya</taxon>
        <taxon>Basidiomycota</taxon>
        <taxon>Agaricomycotina</taxon>
        <taxon>Agaricomycetes</taxon>
        <taxon>Agaricomycetidae</taxon>
        <taxon>Boletales</taxon>
        <taxon>Boletales incertae sedis</taxon>
        <taxon>Leucogyrophana</taxon>
    </lineage>
</organism>
<dbReference type="GO" id="GO:0016236">
    <property type="term" value="P:macroautophagy"/>
    <property type="evidence" value="ECO:0007669"/>
    <property type="project" value="InterPro"/>
</dbReference>
<dbReference type="GO" id="GO:0071561">
    <property type="term" value="C:nucleus-vacuole junction"/>
    <property type="evidence" value="ECO:0007669"/>
    <property type="project" value="TreeGrafter"/>
</dbReference>
<dbReference type="Proteomes" id="UP000053820">
    <property type="component" value="Unassembled WGS sequence"/>
</dbReference>
<dbReference type="GO" id="GO:0034272">
    <property type="term" value="C:phosphatidylinositol 3-kinase complex, class III, type II"/>
    <property type="evidence" value="ECO:0007669"/>
    <property type="project" value="TreeGrafter"/>
</dbReference>
<dbReference type="GO" id="GO:0034271">
    <property type="term" value="C:phosphatidylinositol 3-kinase complex, class III, type I"/>
    <property type="evidence" value="ECO:0007669"/>
    <property type="project" value="TreeGrafter"/>
</dbReference>
<dbReference type="InterPro" id="IPR045162">
    <property type="entry name" value="Vps15-like"/>
</dbReference>
<evidence type="ECO:0000313" key="3">
    <source>
        <dbReference type="EMBL" id="KIJ57612.1"/>
    </source>
</evidence>
<proteinExistence type="predicted"/>